<dbReference type="InterPro" id="IPR005467">
    <property type="entry name" value="His_kinase_dom"/>
</dbReference>
<dbReference type="PROSITE" id="PS50109">
    <property type="entry name" value="HIS_KIN"/>
    <property type="match status" value="1"/>
</dbReference>
<dbReference type="Gene3D" id="3.30.565.10">
    <property type="entry name" value="Histidine kinase-like ATPase, C-terminal domain"/>
    <property type="match status" value="1"/>
</dbReference>
<evidence type="ECO:0000256" key="5">
    <source>
        <dbReference type="ARBA" id="ARBA00022777"/>
    </source>
</evidence>
<gene>
    <name evidence="10" type="ORF">FB381_1141</name>
</gene>
<keyword evidence="8" id="KW-0472">Membrane</keyword>
<evidence type="ECO:0000259" key="9">
    <source>
        <dbReference type="PROSITE" id="PS50109"/>
    </source>
</evidence>
<evidence type="ECO:0000256" key="4">
    <source>
        <dbReference type="ARBA" id="ARBA00022679"/>
    </source>
</evidence>
<evidence type="ECO:0000256" key="3">
    <source>
        <dbReference type="ARBA" id="ARBA00022553"/>
    </source>
</evidence>
<dbReference type="EC" id="2.7.13.3" evidence="2"/>
<evidence type="ECO:0000256" key="7">
    <source>
        <dbReference type="SAM" id="MobiDB-lite"/>
    </source>
</evidence>
<dbReference type="InterPro" id="IPR036890">
    <property type="entry name" value="HATPase_C_sf"/>
</dbReference>
<evidence type="ECO:0000256" key="1">
    <source>
        <dbReference type="ARBA" id="ARBA00000085"/>
    </source>
</evidence>
<evidence type="ECO:0000313" key="10">
    <source>
        <dbReference type="EMBL" id="TQL67267.1"/>
    </source>
</evidence>
<comment type="catalytic activity">
    <reaction evidence="1">
        <text>ATP + protein L-histidine = ADP + protein N-phospho-L-histidine.</text>
        <dbReference type="EC" id="2.7.13.3"/>
    </reaction>
</comment>
<dbReference type="InterPro" id="IPR004358">
    <property type="entry name" value="Sig_transdc_His_kin-like_C"/>
</dbReference>
<dbReference type="Pfam" id="PF02518">
    <property type="entry name" value="HATPase_c"/>
    <property type="match status" value="1"/>
</dbReference>
<keyword evidence="8" id="KW-0812">Transmembrane</keyword>
<dbReference type="GO" id="GO:0000160">
    <property type="term" value="P:phosphorelay signal transduction system"/>
    <property type="evidence" value="ECO:0007669"/>
    <property type="project" value="UniProtKB-KW"/>
</dbReference>
<dbReference type="CDD" id="cd00075">
    <property type="entry name" value="HATPase"/>
    <property type="match status" value="1"/>
</dbReference>
<dbReference type="GO" id="GO:0004673">
    <property type="term" value="F:protein histidine kinase activity"/>
    <property type="evidence" value="ECO:0007669"/>
    <property type="project" value="UniProtKB-EC"/>
</dbReference>
<feature type="transmembrane region" description="Helical" evidence="8">
    <location>
        <begin position="48"/>
        <end position="69"/>
    </location>
</feature>
<keyword evidence="5 10" id="KW-0418">Kinase</keyword>
<dbReference type="EMBL" id="VFOV01000001">
    <property type="protein sequence ID" value="TQL67267.1"/>
    <property type="molecule type" value="Genomic_DNA"/>
</dbReference>
<reference evidence="10 11" key="1">
    <citation type="submission" date="2019-06" db="EMBL/GenBank/DDBJ databases">
        <title>Sequencing the genomes of 1000 actinobacteria strains.</title>
        <authorList>
            <person name="Klenk H.-P."/>
        </authorList>
    </citation>
    <scope>NUCLEOTIDE SEQUENCE [LARGE SCALE GENOMIC DNA]</scope>
    <source>
        <strain evidence="10 11">DSM 25218</strain>
    </source>
</reference>
<comment type="caution">
    <text evidence="10">The sequence shown here is derived from an EMBL/GenBank/DDBJ whole genome shotgun (WGS) entry which is preliminary data.</text>
</comment>
<name>A0A543A3W1_9ACTN</name>
<dbReference type="AlphaFoldDB" id="A0A543A3W1"/>
<keyword evidence="11" id="KW-1185">Reference proteome</keyword>
<dbReference type="PANTHER" id="PTHR44936">
    <property type="entry name" value="SENSOR PROTEIN CREC"/>
    <property type="match status" value="1"/>
</dbReference>
<dbReference type="Proteomes" id="UP000320209">
    <property type="component" value="Unassembled WGS sequence"/>
</dbReference>
<proteinExistence type="predicted"/>
<keyword evidence="6" id="KW-0902">Two-component regulatory system</keyword>
<dbReference type="InterPro" id="IPR003594">
    <property type="entry name" value="HATPase_dom"/>
</dbReference>
<feature type="domain" description="Histidine kinase" evidence="9">
    <location>
        <begin position="106"/>
        <end position="309"/>
    </location>
</feature>
<keyword evidence="4" id="KW-0808">Transferase</keyword>
<evidence type="ECO:0000256" key="8">
    <source>
        <dbReference type="SAM" id="Phobius"/>
    </source>
</evidence>
<dbReference type="PRINTS" id="PR00344">
    <property type="entry name" value="BCTRLSENSOR"/>
</dbReference>
<organism evidence="10 11">
    <name type="scientific">Nocardioides albertanoniae</name>
    <dbReference type="NCBI Taxonomy" id="1175486"/>
    <lineage>
        <taxon>Bacteria</taxon>
        <taxon>Bacillati</taxon>
        <taxon>Actinomycetota</taxon>
        <taxon>Actinomycetes</taxon>
        <taxon>Propionibacteriales</taxon>
        <taxon>Nocardioidaceae</taxon>
        <taxon>Nocardioides</taxon>
    </lineage>
</organism>
<dbReference type="SMART" id="SM00387">
    <property type="entry name" value="HATPase_c"/>
    <property type="match status" value="1"/>
</dbReference>
<feature type="transmembrane region" description="Helical" evidence="8">
    <location>
        <begin position="12"/>
        <end position="36"/>
    </location>
</feature>
<keyword evidence="3" id="KW-0597">Phosphoprotein</keyword>
<sequence length="336" mass="35034">MSTSIFTSISSGWLGTAYATTTAVFIGVQSFLIAILQGPWVTFDASGHIFWLLPLIVLSSSLAAAAFLLQGGVRIYRRVCAAEAREADEVYSDLLSAREIQRVHRARMHEVTSTLAGIRSASELLCTSETLDPDRRVAMMSMMGSELRRLERLVRAQRGGADTAPVDAGVVDVDMVLHNLALAHEAGGTTVVHTPSTALAAGSSDAVAEILNVLIDNAAKHGSGAVEVAVRHASETSGPMVVIEVSDDGSGVAPEVHDRIFEWGVRGPDSGGQGIGLNVAHKLAARMGGSLRLAVRARTTFVVTLPSAVIEGHPVPATEPAAGSEKEGAADGVVAA</sequence>
<accession>A0A543A3W1</accession>
<dbReference type="PANTHER" id="PTHR44936:SF9">
    <property type="entry name" value="SENSOR PROTEIN CREC"/>
    <property type="match status" value="1"/>
</dbReference>
<feature type="region of interest" description="Disordered" evidence="7">
    <location>
        <begin position="314"/>
        <end position="336"/>
    </location>
</feature>
<keyword evidence="8" id="KW-1133">Transmembrane helix</keyword>
<dbReference type="RefSeq" id="WP_170225062.1">
    <property type="nucleotide sequence ID" value="NZ_VFOV01000001.1"/>
</dbReference>
<evidence type="ECO:0000313" key="11">
    <source>
        <dbReference type="Proteomes" id="UP000320209"/>
    </source>
</evidence>
<evidence type="ECO:0000256" key="6">
    <source>
        <dbReference type="ARBA" id="ARBA00023012"/>
    </source>
</evidence>
<protein>
    <recommendedName>
        <fullName evidence="2">histidine kinase</fullName>
        <ecNumber evidence="2">2.7.13.3</ecNumber>
    </recommendedName>
</protein>
<dbReference type="SUPFAM" id="SSF55874">
    <property type="entry name" value="ATPase domain of HSP90 chaperone/DNA topoisomerase II/histidine kinase"/>
    <property type="match status" value="1"/>
</dbReference>
<evidence type="ECO:0000256" key="2">
    <source>
        <dbReference type="ARBA" id="ARBA00012438"/>
    </source>
</evidence>
<dbReference type="InterPro" id="IPR050980">
    <property type="entry name" value="2C_sensor_his_kinase"/>
</dbReference>